<accession>A0A9P4WFU9</accession>
<keyword evidence="7" id="KW-1185">Reference proteome</keyword>
<dbReference type="InterPro" id="IPR007568">
    <property type="entry name" value="RTA1"/>
</dbReference>
<name>A0A9P4WFU9_9PLEO</name>
<feature type="transmembrane region" description="Helical" evidence="5">
    <location>
        <begin position="20"/>
        <end position="41"/>
    </location>
</feature>
<dbReference type="PANTHER" id="PTHR31465:SF1">
    <property type="entry name" value="PROTEIN RTA1-RELATED"/>
    <property type="match status" value="1"/>
</dbReference>
<dbReference type="PANTHER" id="PTHR31465">
    <property type="entry name" value="PROTEIN RTA1-RELATED"/>
    <property type="match status" value="1"/>
</dbReference>
<sequence>MAPSRDINDPNAFVFYRYHPSLAAAVLFTILFALMTALHFCQMVRKRAWFLAPFVVGGLFESVGYIGRILSSSNQWDKISYIIQSLLLLLAPALFAASIYMILGRIIRLADGERFSLIRSSRLTKLFVSGDVLCFFLQATGGGIQATAGKHPDSDKKFAKIAGKLGECVIVGGLGCQILFFGFFVIVAVVFHLRGRRHLASLGPSISWRKHLYTLYGTSLMILIRSVFRIVEYVQGNNGYLLRHEVFLYIFDATLMILVMIAMNIFHPG</sequence>
<feature type="transmembrane region" description="Helical" evidence="5">
    <location>
        <begin position="212"/>
        <end position="231"/>
    </location>
</feature>
<feature type="transmembrane region" description="Helical" evidence="5">
    <location>
        <begin position="169"/>
        <end position="191"/>
    </location>
</feature>
<evidence type="ECO:0000256" key="3">
    <source>
        <dbReference type="ARBA" id="ARBA00022989"/>
    </source>
</evidence>
<evidence type="ECO:0000256" key="2">
    <source>
        <dbReference type="ARBA" id="ARBA00022692"/>
    </source>
</evidence>
<dbReference type="AlphaFoldDB" id="A0A9P4WFU9"/>
<evidence type="ECO:0000256" key="1">
    <source>
        <dbReference type="ARBA" id="ARBA00004141"/>
    </source>
</evidence>
<dbReference type="OrthoDB" id="3358017at2759"/>
<proteinExistence type="predicted"/>
<dbReference type="EMBL" id="SWKV01000209">
    <property type="protein sequence ID" value="KAF3030345.1"/>
    <property type="molecule type" value="Genomic_DNA"/>
</dbReference>
<keyword evidence="3 5" id="KW-1133">Transmembrane helix</keyword>
<organism evidence="6 7">
    <name type="scientific">Didymella heteroderae</name>
    <dbReference type="NCBI Taxonomy" id="1769908"/>
    <lineage>
        <taxon>Eukaryota</taxon>
        <taxon>Fungi</taxon>
        <taxon>Dikarya</taxon>
        <taxon>Ascomycota</taxon>
        <taxon>Pezizomycotina</taxon>
        <taxon>Dothideomycetes</taxon>
        <taxon>Pleosporomycetidae</taxon>
        <taxon>Pleosporales</taxon>
        <taxon>Pleosporineae</taxon>
        <taxon>Didymellaceae</taxon>
        <taxon>Didymella</taxon>
    </lineage>
</organism>
<feature type="transmembrane region" description="Helical" evidence="5">
    <location>
        <begin position="123"/>
        <end position="149"/>
    </location>
</feature>
<gene>
    <name evidence="6" type="ORF">E8E12_001182</name>
</gene>
<dbReference type="Pfam" id="PF04479">
    <property type="entry name" value="RTA1"/>
    <property type="match status" value="1"/>
</dbReference>
<evidence type="ECO:0000256" key="5">
    <source>
        <dbReference type="SAM" id="Phobius"/>
    </source>
</evidence>
<keyword evidence="4 5" id="KW-0472">Membrane</keyword>
<keyword evidence="2 5" id="KW-0812">Transmembrane</keyword>
<protein>
    <submittedName>
        <fullName evidence="6">Uncharacterized protein</fullName>
    </submittedName>
</protein>
<feature type="transmembrane region" description="Helical" evidence="5">
    <location>
        <begin position="48"/>
        <end position="67"/>
    </location>
</feature>
<feature type="non-terminal residue" evidence="6">
    <location>
        <position position="269"/>
    </location>
</feature>
<evidence type="ECO:0000313" key="7">
    <source>
        <dbReference type="Proteomes" id="UP000758155"/>
    </source>
</evidence>
<evidence type="ECO:0000256" key="4">
    <source>
        <dbReference type="ARBA" id="ARBA00023136"/>
    </source>
</evidence>
<evidence type="ECO:0000313" key="6">
    <source>
        <dbReference type="EMBL" id="KAF3030345.1"/>
    </source>
</evidence>
<feature type="transmembrane region" description="Helical" evidence="5">
    <location>
        <begin position="79"/>
        <end position="103"/>
    </location>
</feature>
<feature type="transmembrane region" description="Helical" evidence="5">
    <location>
        <begin position="246"/>
        <end position="266"/>
    </location>
</feature>
<comment type="subcellular location">
    <subcellularLocation>
        <location evidence="1">Membrane</location>
        <topology evidence="1">Multi-pass membrane protein</topology>
    </subcellularLocation>
</comment>
<dbReference type="Proteomes" id="UP000758155">
    <property type="component" value="Unassembled WGS sequence"/>
</dbReference>
<reference evidence="6" key="1">
    <citation type="submission" date="2019-04" db="EMBL/GenBank/DDBJ databases">
        <title>Sequencing of skin fungus with MAO and IRED activity.</title>
        <authorList>
            <person name="Marsaioli A.J."/>
            <person name="Bonatto J.M.C."/>
            <person name="Reis Junior O."/>
        </authorList>
    </citation>
    <scope>NUCLEOTIDE SEQUENCE</scope>
    <source>
        <strain evidence="6">28M1</strain>
    </source>
</reference>
<comment type="caution">
    <text evidence="6">The sequence shown here is derived from an EMBL/GenBank/DDBJ whole genome shotgun (WGS) entry which is preliminary data.</text>
</comment>
<dbReference type="GO" id="GO:0016020">
    <property type="term" value="C:membrane"/>
    <property type="evidence" value="ECO:0007669"/>
    <property type="project" value="UniProtKB-SubCell"/>
</dbReference>